<dbReference type="Proteomes" id="UP000054773">
    <property type="component" value="Unassembled WGS sequence"/>
</dbReference>
<name>A0A0W0TFS3_LEGER</name>
<comment type="caution">
    <text evidence="1">The sequence shown here is derived from an EMBL/GenBank/DDBJ whole genome shotgun (WGS) entry which is preliminary data.</text>
</comment>
<protein>
    <submittedName>
        <fullName evidence="1">ISSod13, transposase</fullName>
    </submittedName>
</protein>
<dbReference type="STRING" id="448.Lery_2619"/>
<dbReference type="AlphaFoldDB" id="A0A0W0TFS3"/>
<dbReference type="PATRIC" id="fig|448.7.peg.2749"/>
<dbReference type="EMBL" id="LNYA01000034">
    <property type="protein sequence ID" value="KTC94452.1"/>
    <property type="molecule type" value="Genomic_DNA"/>
</dbReference>
<gene>
    <name evidence="1" type="ORF">Lery_2619</name>
</gene>
<organism evidence="1 2">
    <name type="scientific">Legionella erythra</name>
    <dbReference type="NCBI Taxonomy" id="448"/>
    <lineage>
        <taxon>Bacteria</taxon>
        <taxon>Pseudomonadati</taxon>
        <taxon>Pseudomonadota</taxon>
        <taxon>Gammaproteobacteria</taxon>
        <taxon>Legionellales</taxon>
        <taxon>Legionellaceae</taxon>
        <taxon>Legionella</taxon>
    </lineage>
</organism>
<reference evidence="1 2" key="1">
    <citation type="submission" date="2015-11" db="EMBL/GenBank/DDBJ databases">
        <title>Genomic analysis of 38 Legionella species identifies large and diverse effector repertoires.</title>
        <authorList>
            <person name="Burstein D."/>
            <person name="Amaro F."/>
            <person name="Zusman T."/>
            <person name="Lifshitz Z."/>
            <person name="Cohen O."/>
            <person name="Gilbert J.A."/>
            <person name="Pupko T."/>
            <person name="Shuman H.A."/>
            <person name="Segal G."/>
        </authorList>
    </citation>
    <scope>NUCLEOTIDE SEQUENCE [LARGE SCALE GENOMIC DNA]</scope>
    <source>
        <strain evidence="1 2">SE-32A-C8</strain>
    </source>
</reference>
<proteinExistence type="predicted"/>
<sequence>MVDNTFKIIKHKVALLNLADELGNVSRAYKLTGLSRDTFYLKRSSKYTVDSVIKGGSIDEEVNSTYHLRTGIA</sequence>
<accession>A0A0W0TFS3</accession>
<evidence type="ECO:0000313" key="1">
    <source>
        <dbReference type="EMBL" id="KTC94452.1"/>
    </source>
</evidence>
<keyword evidence="2" id="KW-1185">Reference proteome</keyword>
<evidence type="ECO:0000313" key="2">
    <source>
        <dbReference type="Proteomes" id="UP000054773"/>
    </source>
</evidence>